<name>A0A2K5CPL8_AOTNA</name>
<organism evidence="1 2">
    <name type="scientific">Aotus nancymaae</name>
    <name type="common">Ma's night monkey</name>
    <dbReference type="NCBI Taxonomy" id="37293"/>
    <lineage>
        <taxon>Eukaryota</taxon>
        <taxon>Metazoa</taxon>
        <taxon>Chordata</taxon>
        <taxon>Craniata</taxon>
        <taxon>Vertebrata</taxon>
        <taxon>Euteleostomi</taxon>
        <taxon>Mammalia</taxon>
        <taxon>Eutheria</taxon>
        <taxon>Euarchontoglires</taxon>
        <taxon>Primates</taxon>
        <taxon>Haplorrhini</taxon>
        <taxon>Platyrrhini</taxon>
        <taxon>Aotidae</taxon>
        <taxon>Aotus</taxon>
    </lineage>
</organism>
<dbReference type="GeneTree" id="ENSGT00530000065184"/>
<proteinExistence type="predicted"/>
<reference evidence="1" key="1">
    <citation type="submission" date="2025-08" db="UniProtKB">
        <authorList>
            <consortium name="Ensembl"/>
        </authorList>
    </citation>
    <scope>IDENTIFICATION</scope>
</reference>
<gene>
    <name evidence="1" type="primary">KRTAP22-2</name>
</gene>
<evidence type="ECO:0000313" key="2">
    <source>
        <dbReference type="Proteomes" id="UP000233020"/>
    </source>
</evidence>
<dbReference type="Proteomes" id="UP000233020">
    <property type="component" value="Unplaced"/>
</dbReference>
<dbReference type="AlphaFoldDB" id="A0A2K5CPL8"/>
<protein>
    <submittedName>
        <fullName evidence="1">Keratin associated protein 22-2</fullName>
    </submittedName>
</protein>
<keyword evidence="2" id="KW-1185">Reference proteome</keyword>
<sequence>ISFYRNYYGSLGHGYGGLGCGYGYYGYACYFPCSYGRYLLAPTKKF</sequence>
<accession>A0A2K5CPL8</accession>
<evidence type="ECO:0000313" key="1">
    <source>
        <dbReference type="Ensembl" id="ENSANAP00000010635.1"/>
    </source>
</evidence>
<reference evidence="1" key="2">
    <citation type="submission" date="2025-09" db="UniProtKB">
        <authorList>
            <consortium name="Ensembl"/>
        </authorList>
    </citation>
    <scope>IDENTIFICATION</scope>
</reference>
<dbReference type="Ensembl" id="ENSANAT00000028438.1">
    <property type="protein sequence ID" value="ENSANAP00000010635.1"/>
    <property type="gene ID" value="ENSANAG00000023310.1"/>
</dbReference>